<dbReference type="AlphaFoldDB" id="A0A3N4LHL7"/>
<reference evidence="1 2" key="1">
    <citation type="journal article" date="2018" name="Nat. Ecol. Evol.">
        <title>Pezizomycetes genomes reveal the molecular basis of ectomycorrhizal truffle lifestyle.</title>
        <authorList>
            <person name="Murat C."/>
            <person name="Payen T."/>
            <person name="Noel B."/>
            <person name="Kuo A."/>
            <person name="Morin E."/>
            <person name="Chen J."/>
            <person name="Kohler A."/>
            <person name="Krizsan K."/>
            <person name="Balestrini R."/>
            <person name="Da Silva C."/>
            <person name="Montanini B."/>
            <person name="Hainaut M."/>
            <person name="Levati E."/>
            <person name="Barry K.W."/>
            <person name="Belfiori B."/>
            <person name="Cichocki N."/>
            <person name="Clum A."/>
            <person name="Dockter R.B."/>
            <person name="Fauchery L."/>
            <person name="Guy J."/>
            <person name="Iotti M."/>
            <person name="Le Tacon F."/>
            <person name="Lindquist E.A."/>
            <person name="Lipzen A."/>
            <person name="Malagnac F."/>
            <person name="Mello A."/>
            <person name="Molinier V."/>
            <person name="Miyauchi S."/>
            <person name="Poulain J."/>
            <person name="Riccioni C."/>
            <person name="Rubini A."/>
            <person name="Sitrit Y."/>
            <person name="Splivallo R."/>
            <person name="Traeger S."/>
            <person name="Wang M."/>
            <person name="Zifcakova L."/>
            <person name="Wipf D."/>
            <person name="Zambonelli A."/>
            <person name="Paolocci F."/>
            <person name="Nowrousian M."/>
            <person name="Ottonello S."/>
            <person name="Baldrian P."/>
            <person name="Spatafora J.W."/>
            <person name="Henrissat B."/>
            <person name="Nagy L.G."/>
            <person name="Aury J.M."/>
            <person name="Wincker P."/>
            <person name="Grigoriev I.V."/>
            <person name="Bonfante P."/>
            <person name="Martin F.M."/>
        </authorList>
    </citation>
    <scope>NUCLEOTIDE SEQUENCE [LARGE SCALE GENOMIC DNA]</scope>
    <source>
        <strain evidence="1 2">ATCC MYA-4762</strain>
    </source>
</reference>
<protein>
    <submittedName>
        <fullName evidence="1">Uncharacterized protein</fullName>
    </submittedName>
</protein>
<sequence>MSKNVENWVIADAVLPGDEGIYLSEDGWRITGYLESSVLSCLRCLLSKGYLFENLVYKVIAEGGQFQVFDLNTRIWKKEEFPGHKIKQFKQCSQAMELSLTLDKERELDTLNFTGTYSINFYFITLIEGYESFKKAKLGNEWDVRIKQKVIGINLDNAIPKY</sequence>
<evidence type="ECO:0000313" key="2">
    <source>
        <dbReference type="Proteomes" id="UP000267821"/>
    </source>
</evidence>
<gene>
    <name evidence="1" type="ORF">L211DRAFT_850676</name>
</gene>
<name>A0A3N4LHL7_9PEZI</name>
<accession>A0A3N4LHL7</accession>
<organism evidence="1 2">
    <name type="scientific">Terfezia boudieri ATCC MYA-4762</name>
    <dbReference type="NCBI Taxonomy" id="1051890"/>
    <lineage>
        <taxon>Eukaryota</taxon>
        <taxon>Fungi</taxon>
        <taxon>Dikarya</taxon>
        <taxon>Ascomycota</taxon>
        <taxon>Pezizomycotina</taxon>
        <taxon>Pezizomycetes</taxon>
        <taxon>Pezizales</taxon>
        <taxon>Pezizaceae</taxon>
        <taxon>Terfezia</taxon>
    </lineage>
</organism>
<dbReference type="InParanoid" id="A0A3N4LHL7"/>
<dbReference type="EMBL" id="ML121552">
    <property type="protein sequence ID" value="RPB22367.1"/>
    <property type="molecule type" value="Genomic_DNA"/>
</dbReference>
<evidence type="ECO:0000313" key="1">
    <source>
        <dbReference type="EMBL" id="RPB22367.1"/>
    </source>
</evidence>
<keyword evidence="2" id="KW-1185">Reference proteome</keyword>
<proteinExistence type="predicted"/>
<dbReference type="OrthoDB" id="2340858at2759"/>
<dbReference type="Proteomes" id="UP000267821">
    <property type="component" value="Unassembled WGS sequence"/>
</dbReference>